<dbReference type="PANTHER" id="PTHR30600:SF10">
    <property type="entry name" value="BLL6722 PROTEIN"/>
    <property type="match status" value="1"/>
</dbReference>
<dbReference type="Gene3D" id="1.10.760.10">
    <property type="entry name" value="Cytochrome c-like domain"/>
    <property type="match status" value="2"/>
</dbReference>
<keyword evidence="3 9" id="KW-0479">Metal-binding</keyword>
<feature type="binding site" description="covalent" evidence="8">
    <location>
        <position position="245"/>
    </location>
    <ligand>
        <name>heme c</name>
        <dbReference type="ChEBI" id="CHEBI:61717"/>
        <label>2</label>
    </ligand>
</feature>
<accession>A0AAJ4W750</accession>
<keyword evidence="4" id="KW-0732">Signal</keyword>
<name>A0AAJ4W750_MYRPR</name>
<dbReference type="Pfam" id="PF03150">
    <property type="entry name" value="CCP_MauG"/>
    <property type="match status" value="1"/>
</dbReference>
<dbReference type="Proteomes" id="UP000183496">
    <property type="component" value="Unassembled WGS sequence"/>
</dbReference>
<dbReference type="AlphaFoldDB" id="A0AAJ4W750"/>
<feature type="binding site" description="covalent" evidence="8">
    <location>
        <position position="100"/>
    </location>
    <ligand>
        <name>heme c</name>
        <dbReference type="ChEBI" id="CHEBI:61717"/>
        <label>1</label>
    </ligand>
</feature>
<evidence type="ECO:0000256" key="5">
    <source>
        <dbReference type="ARBA" id="ARBA00022764"/>
    </source>
</evidence>
<dbReference type="RefSeq" id="WP_041890367.1">
    <property type="nucleotide sequence ID" value="NZ_CP010817.1"/>
</dbReference>
<evidence type="ECO:0000313" key="12">
    <source>
        <dbReference type="Proteomes" id="UP000183496"/>
    </source>
</evidence>
<dbReference type="KEGG" id="mpw:MPR_1267"/>
<evidence type="ECO:0000256" key="8">
    <source>
        <dbReference type="PIRSR" id="PIRSR000294-1"/>
    </source>
</evidence>
<keyword evidence="12" id="KW-1185">Reference proteome</keyword>
<comment type="cofactor">
    <cofactor evidence="8">
        <name>heme</name>
        <dbReference type="ChEBI" id="CHEBI:30413"/>
    </cofactor>
    <text evidence="8">Binds 2 heme groups.</text>
</comment>
<sequence length="377" mass="43140">MNKAIYLATLLLTILFLSFHRLDTSSSTYHSIEELRHAYERHASLWPTPTLDSTAVFTELGALLPPPLIDKKDQNKVELGKLLFYDPRLSSSNKIACATCHIDSEHWADKETLAIGHEGLVGTRNTPTIENVWIQKELFWDGRANSLQEQQMMSIENHVEMFQDIDSLPVKIATIKGYQKYFKKAYGTTVITKDRILDAIALFQKTIVSTPTPFDNFVNGDYKSLSDQQVRGLHLFRTKARCINCHNGPYFTDLQYHNEGFTFYKRKREDLGRYNVTHKAADVGKLKTPGLRNVLHTGPWFHQGIFPTIESLIGMYNAGMNTPYRREEYKNDSLFPITSPLIKRLGLTKEEQLAIISFLEALSSKPMLIEKPKLPEK</sequence>
<proteinExistence type="predicted"/>
<comment type="subcellular location">
    <subcellularLocation>
        <location evidence="1">Periplasm</location>
    </subcellularLocation>
</comment>
<feature type="binding site" description="covalent" evidence="8">
    <location>
        <position position="97"/>
    </location>
    <ligand>
        <name>heme c</name>
        <dbReference type="ChEBI" id="CHEBI:61717"/>
        <label>1</label>
    </ligand>
</feature>
<keyword evidence="5" id="KW-0574">Periplasm</keyword>
<keyword evidence="6" id="KW-0560">Oxidoreductase</keyword>
<dbReference type="InterPro" id="IPR004852">
    <property type="entry name" value="Di-haem_cyt_c_peroxidsae"/>
</dbReference>
<dbReference type="InterPro" id="IPR051395">
    <property type="entry name" value="Cytochrome_c_Peroxidase/MauG"/>
</dbReference>
<gene>
    <name evidence="11" type="ORF">SAMN04488089_12611</name>
</gene>
<dbReference type="GO" id="GO:0009055">
    <property type="term" value="F:electron transfer activity"/>
    <property type="evidence" value="ECO:0007669"/>
    <property type="project" value="InterPro"/>
</dbReference>
<keyword evidence="11" id="KW-0575">Peroxidase</keyword>
<dbReference type="EMBL" id="FOFY01000026">
    <property type="protein sequence ID" value="SER67526.1"/>
    <property type="molecule type" value="Genomic_DNA"/>
</dbReference>
<dbReference type="PANTHER" id="PTHR30600">
    <property type="entry name" value="CYTOCHROME C PEROXIDASE-RELATED"/>
    <property type="match status" value="1"/>
</dbReference>
<comment type="caution">
    <text evidence="11">The sequence shown here is derived from an EMBL/GenBank/DDBJ whole genome shotgun (WGS) entry which is preliminary data.</text>
</comment>
<evidence type="ECO:0000256" key="1">
    <source>
        <dbReference type="ARBA" id="ARBA00004418"/>
    </source>
</evidence>
<dbReference type="GO" id="GO:0042597">
    <property type="term" value="C:periplasmic space"/>
    <property type="evidence" value="ECO:0007669"/>
    <property type="project" value="UniProtKB-SubCell"/>
</dbReference>
<evidence type="ECO:0000313" key="11">
    <source>
        <dbReference type="EMBL" id="SER67526.1"/>
    </source>
</evidence>
<evidence type="ECO:0000256" key="2">
    <source>
        <dbReference type="ARBA" id="ARBA00022617"/>
    </source>
</evidence>
<evidence type="ECO:0000256" key="9">
    <source>
        <dbReference type="PIRSR" id="PIRSR000294-2"/>
    </source>
</evidence>
<evidence type="ECO:0000256" key="7">
    <source>
        <dbReference type="ARBA" id="ARBA00023004"/>
    </source>
</evidence>
<organism evidence="11 12">
    <name type="scientific">Myroides profundi</name>
    <dbReference type="NCBI Taxonomy" id="480520"/>
    <lineage>
        <taxon>Bacteria</taxon>
        <taxon>Pseudomonadati</taxon>
        <taxon>Bacteroidota</taxon>
        <taxon>Flavobacteriia</taxon>
        <taxon>Flavobacteriales</taxon>
        <taxon>Flavobacteriaceae</taxon>
        <taxon>Myroides</taxon>
    </lineage>
</organism>
<evidence type="ECO:0000259" key="10">
    <source>
        <dbReference type="PROSITE" id="PS51007"/>
    </source>
</evidence>
<feature type="domain" description="Cytochrome c" evidence="10">
    <location>
        <begin position="227"/>
        <end position="363"/>
    </location>
</feature>
<dbReference type="InterPro" id="IPR009056">
    <property type="entry name" value="Cyt_c-like_dom"/>
</dbReference>
<dbReference type="InterPro" id="IPR036909">
    <property type="entry name" value="Cyt_c-like_dom_sf"/>
</dbReference>
<evidence type="ECO:0000256" key="3">
    <source>
        <dbReference type="ARBA" id="ARBA00022723"/>
    </source>
</evidence>
<dbReference type="GO" id="GO:0004130">
    <property type="term" value="F:cytochrome-c peroxidase activity"/>
    <property type="evidence" value="ECO:0007669"/>
    <property type="project" value="TreeGrafter"/>
</dbReference>
<feature type="binding site" description="axial binding residue" evidence="9">
    <location>
        <position position="246"/>
    </location>
    <ligand>
        <name>heme c</name>
        <dbReference type="ChEBI" id="CHEBI:61717"/>
        <label>2</label>
    </ligand>
    <ligandPart>
        <name>Fe</name>
        <dbReference type="ChEBI" id="CHEBI:18248"/>
    </ligandPart>
</feature>
<evidence type="ECO:0000256" key="6">
    <source>
        <dbReference type="ARBA" id="ARBA00023002"/>
    </source>
</evidence>
<dbReference type="SUPFAM" id="SSF46626">
    <property type="entry name" value="Cytochrome c"/>
    <property type="match status" value="2"/>
</dbReference>
<reference evidence="11 12" key="1">
    <citation type="submission" date="2016-10" db="EMBL/GenBank/DDBJ databases">
        <authorList>
            <person name="Varghese N."/>
            <person name="Submissions S."/>
        </authorList>
    </citation>
    <scope>NUCLEOTIDE SEQUENCE [LARGE SCALE GENOMIC DNA]</scope>
    <source>
        <strain evidence="12">DSM 19823 / KCTC 23066 / CCTCC M 208030 / D25</strain>
    </source>
</reference>
<feature type="binding site" description="covalent" evidence="8">
    <location>
        <position position="242"/>
    </location>
    <ligand>
        <name>heme c</name>
        <dbReference type="ChEBI" id="CHEBI:61717"/>
        <label>2</label>
    </ligand>
</feature>
<comment type="PTM">
    <text evidence="8">Binds 2 heme groups per subunit.</text>
</comment>
<dbReference type="GO" id="GO:0020037">
    <property type="term" value="F:heme binding"/>
    <property type="evidence" value="ECO:0007669"/>
    <property type="project" value="InterPro"/>
</dbReference>
<evidence type="ECO:0000256" key="4">
    <source>
        <dbReference type="ARBA" id="ARBA00022729"/>
    </source>
</evidence>
<dbReference type="GO" id="GO:0046872">
    <property type="term" value="F:metal ion binding"/>
    <property type="evidence" value="ECO:0007669"/>
    <property type="project" value="UniProtKB-KW"/>
</dbReference>
<feature type="binding site" description="axial binding residue" evidence="9">
    <location>
        <position position="117"/>
    </location>
    <ligand>
        <name>heme c</name>
        <dbReference type="ChEBI" id="CHEBI:61717"/>
        <label>1</label>
    </ligand>
    <ligandPart>
        <name>Fe</name>
        <dbReference type="ChEBI" id="CHEBI:18248"/>
    </ligandPart>
</feature>
<dbReference type="InterPro" id="IPR026259">
    <property type="entry name" value="MauG/Cytc_peroxidase"/>
</dbReference>
<feature type="binding site" description="axial binding residue" evidence="9">
    <location>
        <position position="101"/>
    </location>
    <ligand>
        <name>heme c</name>
        <dbReference type="ChEBI" id="CHEBI:61717"/>
        <label>1</label>
    </ligand>
    <ligandPart>
        <name>Fe</name>
        <dbReference type="ChEBI" id="CHEBI:18248"/>
    </ligandPart>
</feature>
<keyword evidence="7 9" id="KW-0408">Iron</keyword>
<keyword evidence="2 8" id="KW-0349">Heme</keyword>
<protein>
    <submittedName>
        <fullName evidence="11">Cytochrome c peroxidase</fullName>
    </submittedName>
</protein>
<feature type="domain" description="Cytochrome c" evidence="10">
    <location>
        <begin position="75"/>
        <end position="207"/>
    </location>
</feature>
<dbReference type="PIRSF" id="PIRSF000294">
    <property type="entry name" value="Cytochrome-c_peroxidase"/>
    <property type="match status" value="1"/>
</dbReference>
<dbReference type="PROSITE" id="PS51007">
    <property type="entry name" value="CYTC"/>
    <property type="match status" value="2"/>
</dbReference>